<feature type="transmembrane region" description="Helical" evidence="10">
    <location>
        <begin position="102"/>
        <end position="126"/>
    </location>
</feature>
<dbReference type="RefSeq" id="XP_022087664.1">
    <property type="nucleotide sequence ID" value="XM_022231972.1"/>
</dbReference>
<dbReference type="Proteomes" id="UP000694845">
    <property type="component" value="Unplaced"/>
</dbReference>
<dbReference type="PANTHER" id="PTHR45638">
    <property type="entry name" value="CYCLIC NUCLEOTIDE-GATED CATION CHANNEL SUBUNIT A"/>
    <property type="match status" value="1"/>
</dbReference>
<dbReference type="SMART" id="SM00100">
    <property type="entry name" value="cNMP"/>
    <property type="match status" value="1"/>
</dbReference>
<dbReference type="PRINTS" id="PR01463">
    <property type="entry name" value="EAGCHANLFMLY"/>
</dbReference>
<reference evidence="13" key="1">
    <citation type="submission" date="2025-08" db="UniProtKB">
        <authorList>
            <consortium name="RefSeq"/>
        </authorList>
    </citation>
    <scope>IDENTIFICATION</scope>
</reference>
<dbReference type="InterPro" id="IPR000595">
    <property type="entry name" value="cNMP-bd_dom"/>
</dbReference>
<dbReference type="PROSITE" id="PS50042">
    <property type="entry name" value="CNMP_BINDING_3"/>
    <property type="match status" value="1"/>
</dbReference>
<feature type="compositionally biased region" description="Basic and acidic residues" evidence="9">
    <location>
        <begin position="553"/>
        <end position="575"/>
    </location>
</feature>
<feature type="compositionally biased region" description="Basic and acidic residues" evidence="9">
    <location>
        <begin position="778"/>
        <end position="788"/>
    </location>
</feature>
<feature type="transmembrane region" description="Helical" evidence="10">
    <location>
        <begin position="260"/>
        <end position="278"/>
    </location>
</feature>
<keyword evidence="6 10" id="KW-0472">Membrane</keyword>
<dbReference type="InterPro" id="IPR014710">
    <property type="entry name" value="RmlC-like_jellyroll"/>
</dbReference>
<dbReference type="Gene3D" id="2.60.120.10">
    <property type="entry name" value="Jelly Rolls"/>
    <property type="match status" value="1"/>
</dbReference>
<dbReference type="GO" id="GO:0016020">
    <property type="term" value="C:membrane"/>
    <property type="evidence" value="ECO:0007669"/>
    <property type="project" value="UniProtKB-SubCell"/>
</dbReference>
<evidence type="ECO:0000256" key="2">
    <source>
        <dbReference type="ARBA" id="ARBA00022448"/>
    </source>
</evidence>
<name>A0A8B7Y3A3_ACAPL</name>
<dbReference type="InterPro" id="IPR018488">
    <property type="entry name" value="cNMP-bd_CS"/>
</dbReference>
<organism evidence="12 13">
    <name type="scientific">Acanthaster planci</name>
    <name type="common">Crown-of-thorns starfish</name>
    <dbReference type="NCBI Taxonomy" id="133434"/>
    <lineage>
        <taxon>Eukaryota</taxon>
        <taxon>Metazoa</taxon>
        <taxon>Echinodermata</taxon>
        <taxon>Eleutherozoa</taxon>
        <taxon>Asterozoa</taxon>
        <taxon>Asteroidea</taxon>
        <taxon>Valvatacea</taxon>
        <taxon>Valvatida</taxon>
        <taxon>Acanthasteridae</taxon>
        <taxon>Acanthaster</taxon>
    </lineage>
</organism>
<dbReference type="InterPro" id="IPR005821">
    <property type="entry name" value="Ion_trans_dom"/>
</dbReference>
<gene>
    <name evidence="13" type="primary">LOC110977671</name>
</gene>
<feature type="domain" description="Cyclic nucleotide-binding" evidence="11">
    <location>
        <begin position="434"/>
        <end position="559"/>
    </location>
</feature>
<evidence type="ECO:0000313" key="12">
    <source>
        <dbReference type="Proteomes" id="UP000694845"/>
    </source>
</evidence>
<dbReference type="GO" id="GO:0044877">
    <property type="term" value="F:protein-containing complex binding"/>
    <property type="evidence" value="ECO:0007669"/>
    <property type="project" value="TreeGrafter"/>
</dbReference>
<evidence type="ECO:0000256" key="10">
    <source>
        <dbReference type="SAM" id="Phobius"/>
    </source>
</evidence>
<evidence type="ECO:0000256" key="1">
    <source>
        <dbReference type="ARBA" id="ARBA00004141"/>
    </source>
</evidence>
<dbReference type="OrthoDB" id="421226at2759"/>
<dbReference type="Gene3D" id="1.10.287.630">
    <property type="entry name" value="Helix hairpin bin"/>
    <property type="match status" value="1"/>
</dbReference>
<dbReference type="PROSITE" id="PS00889">
    <property type="entry name" value="CNMP_BINDING_2"/>
    <property type="match status" value="1"/>
</dbReference>
<evidence type="ECO:0000256" key="8">
    <source>
        <dbReference type="ARBA" id="ARBA00023303"/>
    </source>
</evidence>
<comment type="subcellular location">
    <subcellularLocation>
        <location evidence="1">Membrane</location>
        <topology evidence="1">Multi-pass membrane protein</topology>
    </subcellularLocation>
</comment>
<dbReference type="GeneID" id="110977671"/>
<dbReference type="Pfam" id="PF00027">
    <property type="entry name" value="cNMP_binding"/>
    <property type="match status" value="1"/>
</dbReference>
<dbReference type="InterPro" id="IPR050866">
    <property type="entry name" value="CNG_cation_channel"/>
</dbReference>
<evidence type="ECO:0000256" key="9">
    <source>
        <dbReference type="SAM" id="MobiDB-lite"/>
    </source>
</evidence>
<dbReference type="Gene3D" id="1.10.287.70">
    <property type="match status" value="1"/>
</dbReference>
<dbReference type="PANTHER" id="PTHR45638:SF13">
    <property type="entry name" value="CYCLIC NUCLEOTIDE-BINDING DOMAIN-CONTAINING PROTEIN"/>
    <property type="match status" value="1"/>
</dbReference>
<keyword evidence="3 10" id="KW-0812">Transmembrane</keyword>
<evidence type="ECO:0000313" key="13">
    <source>
        <dbReference type="RefSeq" id="XP_022087664.1"/>
    </source>
</evidence>
<dbReference type="InterPro" id="IPR003938">
    <property type="entry name" value="K_chnl_volt-dep_EAG/ELK/ERG"/>
</dbReference>
<evidence type="ECO:0000256" key="7">
    <source>
        <dbReference type="ARBA" id="ARBA00023286"/>
    </source>
</evidence>
<feature type="region of interest" description="Disordered" evidence="9">
    <location>
        <begin position="553"/>
        <end position="615"/>
    </location>
</feature>
<protein>
    <submittedName>
        <fullName evidence="13">Cyclic nucleotide-gated channel rod photoreceptor subunit alpha-like isoform X2</fullName>
    </submittedName>
</protein>
<dbReference type="AlphaFoldDB" id="A0A8B7Y3A3"/>
<evidence type="ECO:0000256" key="5">
    <source>
        <dbReference type="ARBA" id="ARBA00023065"/>
    </source>
</evidence>
<keyword evidence="5" id="KW-0406">Ion transport</keyword>
<dbReference type="SUPFAM" id="SSF51206">
    <property type="entry name" value="cAMP-binding domain-like"/>
    <property type="match status" value="1"/>
</dbReference>
<feature type="region of interest" description="Disordered" evidence="9">
    <location>
        <begin position="844"/>
        <end position="871"/>
    </location>
</feature>
<feature type="compositionally biased region" description="Polar residues" evidence="9">
    <location>
        <begin position="576"/>
        <end position="588"/>
    </location>
</feature>
<evidence type="ECO:0000256" key="6">
    <source>
        <dbReference type="ARBA" id="ARBA00023136"/>
    </source>
</evidence>
<evidence type="ECO:0000256" key="4">
    <source>
        <dbReference type="ARBA" id="ARBA00022989"/>
    </source>
</evidence>
<evidence type="ECO:0000256" key="3">
    <source>
        <dbReference type="ARBA" id="ARBA00022692"/>
    </source>
</evidence>
<dbReference type="FunFam" id="1.10.287.630:FF:000001">
    <property type="entry name" value="Cyclic nucleotide-gated channel alpha 3"/>
    <property type="match status" value="1"/>
</dbReference>
<keyword evidence="12" id="KW-1185">Reference proteome</keyword>
<feature type="transmembrane region" description="Helical" evidence="10">
    <location>
        <begin position="330"/>
        <end position="352"/>
    </location>
</feature>
<dbReference type="FunFam" id="2.60.120.10:FF:000002">
    <property type="entry name" value="Cyclic nucleotide gated channel alpha 1a"/>
    <property type="match status" value="1"/>
</dbReference>
<keyword evidence="7" id="KW-1071">Ligand-gated ion channel</keyword>
<dbReference type="GO" id="GO:0005221">
    <property type="term" value="F:intracellularly cyclic nucleotide-activated monoatomic cation channel activity"/>
    <property type="evidence" value="ECO:0007669"/>
    <property type="project" value="InterPro"/>
</dbReference>
<feature type="compositionally biased region" description="Polar residues" evidence="9">
    <location>
        <begin position="748"/>
        <end position="757"/>
    </location>
</feature>
<keyword evidence="2" id="KW-0813">Transport</keyword>
<dbReference type="Pfam" id="PF00520">
    <property type="entry name" value="Ion_trans"/>
    <property type="match status" value="1"/>
</dbReference>
<sequence length="871" mass="98600">MAKSALVTTVWAYTRRRHRSSIHHPSDLNIGGNMASREPDRRVNFAAERVGSIDQGPGDSNEEDIRPTDETRYQSWKRRIREYFERRFADADFVIDPEGDKIYVWMGLVTFAVLYNVWMIILRIAFKEMREDIVNRRVFGTVDFASDIIFSLDILVNFRIAFLDQGLLVKDPRRLSSHYRKSIRFKLDILAMIPLGTMALLLGELADKDVFNVQFDVDSDNILIPVLRLPRLLKWHTMESFTAMSDTRTSNPNRVRAFKLIMYLGVIIHWIGCFYYMLSEVEGFGSNEWVYPADEATQGLLSKYIRTIYWSTVTLTTIGGTASPVSNVEYVFTGITFLVGVFLFAAVVGNVGDVISNMNAARQEFTTKMDAIKFYMNHRKVPDVLQTRVKKWSDYAWSRTQALDDQTFLEILPPRLRAEIAIHVHLETLKKVKIFEDCEQGLLCELVLKLRSQIFSPGDYICRRGEIGREMYIINHGKVQVVVQDAETQQSMVVATLSEGNYFGEISLLKLDEGQNRRTADVVSLGYSELLCLSKKDLMQALVEYPDAKKVLEKHGRDRMEKNREAARMQRRKSEATLQVPGQDQLQKSPDDKAGGNNSEPAEGNGRPETGGPAGEIGLRAQIELISKLAMKGKEMSELRHIINELRNFDSMSTKAKIHELSHKCDELWKKLRQKDLDLKRALRRISELESRVTTGINGVGRAPRRFGQALVKRSKSLHLSTYDYSSVDDHESSLWASSLDSADGSANGYTPTNGMSNGHGPRGNLADKHRTPSTTDRSPEHSPRRDKYMKEMIVPGIQVNGMVKQEPLTMKWEVFADEEQSDQANDSEIEKTMSQLQPAIASLTLPSSGRGSGAISDVSCYSDASLDSDL</sequence>
<keyword evidence="8" id="KW-0407">Ion channel</keyword>
<dbReference type="PROSITE" id="PS00888">
    <property type="entry name" value="CNMP_BINDING_1"/>
    <property type="match status" value="1"/>
</dbReference>
<keyword evidence="4 10" id="KW-1133">Transmembrane helix</keyword>
<feature type="region of interest" description="Disordered" evidence="9">
    <location>
        <begin position="747"/>
        <end position="788"/>
    </location>
</feature>
<accession>A0A8B7Y3A3</accession>
<dbReference type="CDD" id="cd00038">
    <property type="entry name" value="CAP_ED"/>
    <property type="match status" value="1"/>
</dbReference>
<dbReference type="GO" id="GO:0005249">
    <property type="term" value="F:voltage-gated potassium channel activity"/>
    <property type="evidence" value="ECO:0007669"/>
    <property type="project" value="InterPro"/>
</dbReference>
<dbReference type="SUPFAM" id="SSF81324">
    <property type="entry name" value="Voltage-gated potassium channels"/>
    <property type="match status" value="1"/>
</dbReference>
<proteinExistence type="predicted"/>
<evidence type="ECO:0000259" key="11">
    <source>
        <dbReference type="PROSITE" id="PS50042"/>
    </source>
</evidence>
<dbReference type="InterPro" id="IPR018490">
    <property type="entry name" value="cNMP-bd_dom_sf"/>
</dbReference>